<dbReference type="InterPro" id="IPR021974">
    <property type="entry name" value="DUF3581"/>
</dbReference>
<dbReference type="Proteomes" id="UP001201549">
    <property type="component" value="Unassembled WGS sequence"/>
</dbReference>
<keyword evidence="2" id="KW-1185">Reference proteome</keyword>
<reference evidence="1 2" key="1">
    <citation type="submission" date="2022-02" db="EMBL/GenBank/DDBJ databases">
        <authorList>
            <person name="Zhuang L."/>
        </authorList>
    </citation>
    <scope>NUCLEOTIDE SEQUENCE [LARGE SCALE GENOMIC DNA]</scope>
    <source>
        <strain evidence="1 2">C32</strain>
    </source>
</reference>
<organism evidence="1 2">
    <name type="scientific">Shewanella electrica</name>
    <dbReference type="NCBI Taxonomy" id="515560"/>
    <lineage>
        <taxon>Bacteria</taxon>
        <taxon>Pseudomonadati</taxon>
        <taxon>Pseudomonadota</taxon>
        <taxon>Gammaproteobacteria</taxon>
        <taxon>Alteromonadales</taxon>
        <taxon>Shewanellaceae</taxon>
        <taxon>Shewanella</taxon>
    </lineage>
</organism>
<comment type="caution">
    <text evidence="1">The sequence shown here is derived from an EMBL/GenBank/DDBJ whole genome shotgun (WGS) entry which is preliminary data.</text>
</comment>
<evidence type="ECO:0000313" key="1">
    <source>
        <dbReference type="EMBL" id="MCS4558244.1"/>
    </source>
</evidence>
<dbReference type="RefSeq" id="WP_238898063.1">
    <property type="nucleotide sequence ID" value="NZ_JAKOGG010000018.1"/>
</dbReference>
<protein>
    <submittedName>
        <fullName evidence="1">DUF3581 domain-containing protein</fullName>
    </submittedName>
</protein>
<name>A0ABT2FSP1_9GAMM</name>
<sequence>MFLTNYFNKQNNVISITRKQASDFAKKVAGDVNPIHDEDAKRFVVPGDLLFALVLGEYGLSQKMQFRFEGMVADEVPLHFREVSDELIRVEDENDKPYLQASRSGDKRHCDTQLASFIRSYVAFSGLNFTHAIVPLMQEHQLMINPARPLVIYESMGFELNTLDFDDVELQLVDKTMVVDGKRGDVTLSFKLMSGEREVGTGCKTLVMSGLRELDQAAIDDMIARYRVRAEQVA</sequence>
<gene>
    <name evidence="1" type="ORF">L9G74_17530</name>
</gene>
<dbReference type="Pfam" id="PF12119">
    <property type="entry name" value="DUF3581"/>
    <property type="match status" value="1"/>
</dbReference>
<proteinExistence type="predicted"/>
<reference evidence="2" key="2">
    <citation type="submission" date="2023-07" db="EMBL/GenBank/DDBJ databases">
        <title>Shewanella mangrovi sp. nov., an acetaldehyde- degrading bacterium isolated from mangrove sediment.</title>
        <authorList>
            <person name="Liu Y."/>
        </authorList>
    </citation>
    <scope>NUCLEOTIDE SEQUENCE [LARGE SCALE GENOMIC DNA]</scope>
    <source>
        <strain evidence="2">C32</strain>
    </source>
</reference>
<evidence type="ECO:0000313" key="2">
    <source>
        <dbReference type="Proteomes" id="UP001201549"/>
    </source>
</evidence>
<dbReference type="EMBL" id="JAKOGG010000018">
    <property type="protein sequence ID" value="MCS4558244.1"/>
    <property type="molecule type" value="Genomic_DNA"/>
</dbReference>
<accession>A0ABT2FSP1</accession>